<dbReference type="AlphaFoldDB" id="A0A2P2NDX6"/>
<reference evidence="1" key="1">
    <citation type="submission" date="2018-02" db="EMBL/GenBank/DDBJ databases">
        <title>Rhizophora mucronata_Transcriptome.</title>
        <authorList>
            <person name="Meera S.P."/>
            <person name="Sreeshan A."/>
            <person name="Augustine A."/>
        </authorList>
    </citation>
    <scope>NUCLEOTIDE SEQUENCE</scope>
    <source>
        <tissue evidence="1">Leaf</tissue>
    </source>
</reference>
<protein>
    <submittedName>
        <fullName evidence="1">Uncharacterized protein</fullName>
    </submittedName>
</protein>
<dbReference type="EMBL" id="GGEC01060197">
    <property type="protein sequence ID" value="MBX40681.1"/>
    <property type="molecule type" value="Transcribed_RNA"/>
</dbReference>
<sequence length="38" mass="4826">MEICSFPWRKFKSYNHDHIHPYYYYQYHCCCSYIVVCP</sequence>
<evidence type="ECO:0000313" key="1">
    <source>
        <dbReference type="EMBL" id="MBX40681.1"/>
    </source>
</evidence>
<organism evidence="1">
    <name type="scientific">Rhizophora mucronata</name>
    <name type="common">Asiatic mangrove</name>
    <dbReference type="NCBI Taxonomy" id="61149"/>
    <lineage>
        <taxon>Eukaryota</taxon>
        <taxon>Viridiplantae</taxon>
        <taxon>Streptophyta</taxon>
        <taxon>Embryophyta</taxon>
        <taxon>Tracheophyta</taxon>
        <taxon>Spermatophyta</taxon>
        <taxon>Magnoliopsida</taxon>
        <taxon>eudicotyledons</taxon>
        <taxon>Gunneridae</taxon>
        <taxon>Pentapetalae</taxon>
        <taxon>rosids</taxon>
        <taxon>fabids</taxon>
        <taxon>Malpighiales</taxon>
        <taxon>Rhizophoraceae</taxon>
        <taxon>Rhizophora</taxon>
    </lineage>
</organism>
<proteinExistence type="predicted"/>
<accession>A0A2P2NDX6</accession>
<name>A0A2P2NDX6_RHIMU</name>